<accession>A0A445CEG1</accession>
<evidence type="ECO:0000313" key="2">
    <source>
        <dbReference type="EMBL" id="RYR49342.1"/>
    </source>
</evidence>
<dbReference type="STRING" id="3818.A0A445CEG1"/>
<feature type="region of interest" description="Disordered" evidence="1">
    <location>
        <begin position="77"/>
        <end position="110"/>
    </location>
</feature>
<sequence>MADNENVDEKTSRGADWEVVSLTASTYAAAPGPDEVELKDGNKEDIHAQDEAETSRALFMSGHFVFPPSQHENLPVEPDCSEIHDESGSKDVASESTNEEGARSVGKGEENLTFPGLNVSEDFEGIPYFDEKISRLSVYGKQFEEGTTLPGFDLTGKEETLYDSAKYTSLHSETAIGGVPYGEIIGEAETEQGSNASPNLAESKTPSEDDKYSSSNLPCGAWWKRRAASLYAHAKDTSTFWSVFIAAAVMGLVMLGHRWQQERALQLKWLSVNDEQARSRVLVPLHRLKDVIVGGHRRGSLIRGGSSGES</sequence>
<gene>
    <name evidence="2" type="ORF">Ahy_A07g035809</name>
</gene>
<organism evidence="2 3">
    <name type="scientific">Arachis hypogaea</name>
    <name type="common">Peanut</name>
    <dbReference type="NCBI Taxonomy" id="3818"/>
    <lineage>
        <taxon>Eukaryota</taxon>
        <taxon>Viridiplantae</taxon>
        <taxon>Streptophyta</taxon>
        <taxon>Embryophyta</taxon>
        <taxon>Tracheophyta</taxon>
        <taxon>Spermatophyta</taxon>
        <taxon>Magnoliopsida</taxon>
        <taxon>eudicotyledons</taxon>
        <taxon>Gunneridae</taxon>
        <taxon>Pentapetalae</taxon>
        <taxon>rosids</taxon>
        <taxon>fabids</taxon>
        <taxon>Fabales</taxon>
        <taxon>Fabaceae</taxon>
        <taxon>Papilionoideae</taxon>
        <taxon>50 kb inversion clade</taxon>
        <taxon>dalbergioids sensu lato</taxon>
        <taxon>Dalbergieae</taxon>
        <taxon>Pterocarpus clade</taxon>
        <taxon>Arachis</taxon>
    </lineage>
</organism>
<feature type="compositionally biased region" description="Polar residues" evidence="1">
    <location>
        <begin position="191"/>
        <end position="204"/>
    </location>
</feature>
<comment type="caution">
    <text evidence="2">The sequence shown here is derived from an EMBL/GenBank/DDBJ whole genome shotgun (WGS) entry which is preliminary data.</text>
</comment>
<keyword evidence="3" id="KW-1185">Reference proteome</keyword>
<dbReference type="Proteomes" id="UP000289738">
    <property type="component" value="Chromosome A07"/>
</dbReference>
<feature type="region of interest" description="Disordered" evidence="1">
    <location>
        <begin position="190"/>
        <end position="215"/>
    </location>
</feature>
<evidence type="ECO:0000313" key="3">
    <source>
        <dbReference type="Proteomes" id="UP000289738"/>
    </source>
</evidence>
<dbReference type="OrthoDB" id="604034at2759"/>
<reference evidence="2 3" key="1">
    <citation type="submission" date="2019-01" db="EMBL/GenBank/DDBJ databases">
        <title>Sequencing of cultivated peanut Arachis hypogaea provides insights into genome evolution and oil improvement.</title>
        <authorList>
            <person name="Chen X."/>
        </authorList>
    </citation>
    <scope>NUCLEOTIDE SEQUENCE [LARGE SCALE GENOMIC DNA]</scope>
    <source>
        <strain evidence="3">cv. Fuhuasheng</strain>
        <tissue evidence="2">Leaves</tissue>
    </source>
</reference>
<feature type="compositionally biased region" description="Basic and acidic residues" evidence="1">
    <location>
        <begin position="81"/>
        <end position="93"/>
    </location>
</feature>
<dbReference type="PANTHER" id="PTHR34797:SF1">
    <property type="entry name" value="ATG8-INTERACTING PROTEIN 2"/>
    <property type="match status" value="1"/>
</dbReference>
<protein>
    <recommendedName>
        <fullName evidence="4">ATG8-interacting protein</fullName>
    </recommendedName>
</protein>
<dbReference type="PANTHER" id="PTHR34797">
    <property type="entry name" value="ATG8-INTERACTING PROTEIN 2"/>
    <property type="match status" value="1"/>
</dbReference>
<evidence type="ECO:0000256" key="1">
    <source>
        <dbReference type="SAM" id="MobiDB-lite"/>
    </source>
</evidence>
<name>A0A445CEG1_ARAHY</name>
<dbReference type="AlphaFoldDB" id="A0A445CEG1"/>
<feature type="region of interest" description="Disordered" evidence="1">
    <location>
        <begin position="26"/>
        <end position="45"/>
    </location>
</feature>
<evidence type="ECO:0008006" key="4">
    <source>
        <dbReference type="Google" id="ProtNLM"/>
    </source>
</evidence>
<proteinExistence type="predicted"/>
<feature type="compositionally biased region" description="Basic and acidic residues" evidence="1">
    <location>
        <begin position="100"/>
        <end position="110"/>
    </location>
</feature>
<feature type="compositionally biased region" description="Basic and acidic residues" evidence="1">
    <location>
        <begin position="36"/>
        <end position="45"/>
    </location>
</feature>
<dbReference type="EMBL" id="SDMP01000007">
    <property type="protein sequence ID" value="RYR49342.1"/>
    <property type="molecule type" value="Genomic_DNA"/>
</dbReference>
<dbReference type="InterPro" id="IPR040304">
    <property type="entry name" value="ATG8-IP-1/2"/>
</dbReference>